<organism evidence="1 2">
    <name type="scientific">Helicobacter bilis</name>
    <dbReference type="NCBI Taxonomy" id="37372"/>
    <lineage>
        <taxon>Bacteria</taxon>
        <taxon>Pseudomonadati</taxon>
        <taxon>Campylobacterota</taxon>
        <taxon>Epsilonproteobacteria</taxon>
        <taxon>Campylobacterales</taxon>
        <taxon>Helicobacteraceae</taxon>
        <taxon>Helicobacter</taxon>
    </lineage>
</organism>
<dbReference type="EMBL" id="CP019645">
    <property type="protein sequence ID" value="AQQ60253.1"/>
    <property type="molecule type" value="Genomic_DNA"/>
</dbReference>
<accession>A0A1Q2LIM1</accession>
<keyword evidence="1" id="KW-0449">Lipoprotein</keyword>
<dbReference type="AlphaFoldDB" id="A0A1Q2LIM1"/>
<gene>
    <name evidence="1" type="ORF">XJ32_09315</name>
</gene>
<reference evidence="1 2" key="1">
    <citation type="submission" date="2017-02" db="EMBL/GenBank/DDBJ databases">
        <title>Whole genome sequencing of Helicobacter bilis strain AAQJH.</title>
        <authorList>
            <person name="Conlan S."/>
            <person name="Thomas P.J."/>
            <person name="Mullikin J."/>
            <person name="Palmore T.N."/>
            <person name="Frank K.M."/>
            <person name="Segre J.A."/>
        </authorList>
    </citation>
    <scope>NUCLEOTIDE SEQUENCE [LARGE SCALE GENOMIC DNA]</scope>
    <source>
        <strain evidence="1 2">AAQJH</strain>
    </source>
</reference>
<sequence>MPRIYLFVFATTLCFFSYLSFTTESSIPQGFVAHKEIETQEKHTQETFTIYTQKRIHTSFACFQIALPKAYIMQQKDKNAKKIQSVQKGQKICLNFPQDIPNTKLKITLKEIESQWVRVTLMNDSVLLNGYIPINALKDWQKIDSKHFVESSSGGEILLENAPKITSKNLKSISGSFSIPHILQIAQDRLAVSDCESARTWLALAQQDDRENLAIYDLYVKLLMCEGQNDEALRLKQSLKSVRNKSAKTK</sequence>
<protein>
    <submittedName>
        <fullName evidence="1">Lipoprotein</fullName>
    </submittedName>
</protein>
<name>A0A1Q2LIM1_9HELI</name>
<proteinExistence type="predicted"/>
<dbReference type="KEGG" id="hbl:XJ32_09315"/>
<evidence type="ECO:0000313" key="1">
    <source>
        <dbReference type="EMBL" id="AQQ60253.1"/>
    </source>
</evidence>
<dbReference type="Proteomes" id="UP000188298">
    <property type="component" value="Chromosome"/>
</dbReference>
<evidence type="ECO:0000313" key="2">
    <source>
        <dbReference type="Proteomes" id="UP000188298"/>
    </source>
</evidence>
<dbReference type="RefSeq" id="WP_077389284.1">
    <property type="nucleotide sequence ID" value="NZ_CP019645.1"/>
</dbReference>